<keyword evidence="6 13" id="KW-0456">Lyase</keyword>
<evidence type="ECO:0000256" key="12">
    <source>
        <dbReference type="RuleBase" id="RU004516"/>
    </source>
</evidence>
<evidence type="ECO:0000256" key="6">
    <source>
        <dbReference type="ARBA" id="ARBA00023239"/>
    </source>
</evidence>
<dbReference type="SUPFAM" id="SSF56752">
    <property type="entry name" value="D-aminoacid aminotransferase-like PLP-dependent enzymes"/>
    <property type="match status" value="1"/>
</dbReference>
<dbReference type="RefSeq" id="WP_379912496.1">
    <property type="nucleotide sequence ID" value="NZ_JBHSWE010000001.1"/>
</dbReference>
<protein>
    <recommendedName>
        <fullName evidence="8 10">Aminodeoxychorismate lyase</fullName>
        <ecNumber evidence="8 10">4.1.3.38</ecNumber>
    </recommendedName>
</protein>
<dbReference type="InterPro" id="IPR001544">
    <property type="entry name" value="Aminotrans_IV"/>
</dbReference>
<dbReference type="InterPro" id="IPR043132">
    <property type="entry name" value="BCAT-like_C"/>
</dbReference>
<evidence type="ECO:0000256" key="1">
    <source>
        <dbReference type="ARBA" id="ARBA00001933"/>
    </source>
</evidence>
<dbReference type="Proteomes" id="UP001596422">
    <property type="component" value="Unassembled WGS sequence"/>
</dbReference>
<evidence type="ECO:0000256" key="9">
    <source>
        <dbReference type="ARBA" id="ARBA00049529"/>
    </source>
</evidence>
<comment type="subunit">
    <text evidence="3">Homodimer.</text>
</comment>
<comment type="catalytic activity">
    <reaction evidence="9">
        <text>4-amino-4-deoxychorismate = 4-aminobenzoate + pyruvate + H(+)</text>
        <dbReference type="Rhea" id="RHEA:16201"/>
        <dbReference type="ChEBI" id="CHEBI:15361"/>
        <dbReference type="ChEBI" id="CHEBI:15378"/>
        <dbReference type="ChEBI" id="CHEBI:17836"/>
        <dbReference type="ChEBI" id="CHEBI:58406"/>
        <dbReference type="EC" id="4.1.3.38"/>
    </reaction>
</comment>
<keyword evidence="4 12" id="KW-0663">Pyridoxal phosphate</keyword>
<dbReference type="PANTHER" id="PTHR42743">
    <property type="entry name" value="AMINO-ACID AMINOTRANSFERASE"/>
    <property type="match status" value="1"/>
</dbReference>
<gene>
    <name evidence="13" type="primary">pabC</name>
    <name evidence="13" type="ORF">ACFQDL_29755</name>
</gene>
<name>A0ABW2A8X9_9GAMM</name>
<sequence>MSMSLDPVILVNGILTDSLPVTDRGLAYGDGLFETVQLQDGRPLLLEAHFERLLQGCRRLGIASEGLVARLRDDLSRLASMQDLAAWGVLKITVTRGAGGRGYLPLPDLVPTRILMLSRAPVHADAPAVNGVRVRLCDLRLALSPRLAGIKHLNRLEQVLARAEWTDPAIREGLLLDQEGWLVEGTMSNLFWVCAGRIFTPQLDRSGVSGIVRNRLLALASEEGLEVEEGRYPLSHLEQADEAWLCNSLIDIWPVTALAERCWPVGPVTRRLQQLLTEDYRAC</sequence>
<dbReference type="Gene3D" id="3.30.470.10">
    <property type="match status" value="1"/>
</dbReference>
<dbReference type="CDD" id="cd01559">
    <property type="entry name" value="ADCL_like"/>
    <property type="match status" value="1"/>
</dbReference>
<evidence type="ECO:0000256" key="7">
    <source>
        <dbReference type="ARBA" id="ARBA00035633"/>
    </source>
</evidence>
<dbReference type="Pfam" id="PF01063">
    <property type="entry name" value="Aminotran_4"/>
    <property type="match status" value="1"/>
</dbReference>
<dbReference type="Gene3D" id="3.20.10.10">
    <property type="entry name" value="D-amino Acid Aminotransferase, subunit A, domain 2"/>
    <property type="match status" value="1"/>
</dbReference>
<keyword evidence="14" id="KW-1185">Reference proteome</keyword>
<evidence type="ECO:0000256" key="3">
    <source>
        <dbReference type="ARBA" id="ARBA00011738"/>
    </source>
</evidence>
<evidence type="ECO:0000256" key="5">
    <source>
        <dbReference type="ARBA" id="ARBA00022909"/>
    </source>
</evidence>
<dbReference type="NCBIfam" id="TIGR03461">
    <property type="entry name" value="pabC_Proteo"/>
    <property type="match status" value="1"/>
</dbReference>
<evidence type="ECO:0000256" key="11">
    <source>
        <dbReference type="RuleBase" id="RU004106"/>
    </source>
</evidence>
<dbReference type="InterPro" id="IPR043131">
    <property type="entry name" value="BCAT-like_N"/>
</dbReference>
<evidence type="ECO:0000313" key="14">
    <source>
        <dbReference type="Proteomes" id="UP001596422"/>
    </source>
</evidence>
<evidence type="ECO:0000256" key="10">
    <source>
        <dbReference type="NCBIfam" id="TIGR03461"/>
    </source>
</evidence>
<evidence type="ECO:0000313" key="13">
    <source>
        <dbReference type="EMBL" id="MFC6673809.1"/>
    </source>
</evidence>
<accession>A0ABW2A8X9</accession>
<comment type="pathway">
    <text evidence="7">Cofactor biosynthesis; tetrahydrofolate biosynthesis; 4-aminobenzoate from chorismate: step 2/2.</text>
</comment>
<evidence type="ECO:0000256" key="8">
    <source>
        <dbReference type="ARBA" id="ARBA00035676"/>
    </source>
</evidence>
<dbReference type="InterPro" id="IPR018300">
    <property type="entry name" value="Aminotrans_IV_CS"/>
</dbReference>
<dbReference type="InterPro" id="IPR050571">
    <property type="entry name" value="Class-IV_PLP-Dep_Aminotrnsfr"/>
</dbReference>
<dbReference type="PROSITE" id="PS00770">
    <property type="entry name" value="AA_TRANSFER_CLASS_4"/>
    <property type="match status" value="1"/>
</dbReference>
<comment type="caution">
    <text evidence="13">The sequence shown here is derived from an EMBL/GenBank/DDBJ whole genome shotgun (WGS) entry which is preliminary data.</text>
</comment>
<keyword evidence="5" id="KW-0289">Folate biosynthesis</keyword>
<dbReference type="GO" id="GO:0008696">
    <property type="term" value="F:4-amino-4-deoxychorismate lyase activity"/>
    <property type="evidence" value="ECO:0007669"/>
    <property type="project" value="UniProtKB-EC"/>
</dbReference>
<evidence type="ECO:0000256" key="4">
    <source>
        <dbReference type="ARBA" id="ARBA00022898"/>
    </source>
</evidence>
<comment type="cofactor">
    <cofactor evidence="1 12">
        <name>pyridoxal 5'-phosphate</name>
        <dbReference type="ChEBI" id="CHEBI:597326"/>
    </cofactor>
</comment>
<reference evidence="14" key="1">
    <citation type="journal article" date="2019" name="Int. J. Syst. Evol. Microbiol.">
        <title>The Global Catalogue of Microorganisms (GCM) 10K type strain sequencing project: providing services to taxonomists for standard genome sequencing and annotation.</title>
        <authorList>
            <consortium name="The Broad Institute Genomics Platform"/>
            <consortium name="The Broad Institute Genome Sequencing Center for Infectious Disease"/>
            <person name="Wu L."/>
            <person name="Ma J."/>
        </authorList>
    </citation>
    <scope>NUCLEOTIDE SEQUENCE [LARGE SCALE GENOMIC DNA]</scope>
    <source>
        <strain evidence="14">NBRC 111756</strain>
    </source>
</reference>
<dbReference type="PANTHER" id="PTHR42743:SF2">
    <property type="entry name" value="AMINODEOXYCHORISMATE LYASE"/>
    <property type="match status" value="1"/>
</dbReference>
<dbReference type="InterPro" id="IPR017824">
    <property type="entry name" value="Aminodeoxychorismate_lyase_IV"/>
</dbReference>
<organism evidence="13 14">
    <name type="scientific">Marinobacterium aestuariivivens</name>
    <dbReference type="NCBI Taxonomy" id="1698799"/>
    <lineage>
        <taxon>Bacteria</taxon>
        <taxon>Pseudomonadati</taxon>
        <taxon>Pseudomonadota</taxon>
        <taxon>Gammaproteobacteria</taxon>
        <taxon>Oceanospirillales</taxon>
        <taxon>Oceanospirillaceae</taxon>
        <taxon>Marinobacterium</taxon>
    </lineage>
</organism>
<proteinExistence type="inferred from homology"/>
<dbReference type="EMBL" id="JBHSWE010000001">
    <property type="protein sequence ID" value="MFC6673809.1"/>
    <property type="molecule type" value="Genomic_DNA"/>
</dbReference>
<dbReference type="EC" id="4.1.3.38" evidence="8 10"/>
<comment type="similarity">
    <text evidence="2 11">Belongs to the class-IV pyridoxal-phosphate-dependent aminotransferase family.</text>
</comment>
<evidence type="ECO:0000256" key="2">
    <source>
        <dbReference type="ARBA" id="ARBA00009320"/>
    </source>
</evidence>
<dbReference type="InterPro" id="IPR036038">
    <property type="entry name" value="Aminotransferase-like"/>
</dbReference>
<dbReference type="NCBIfam" id="NF004761">
    <property type="entry name" value="PRK06092.1"/>
    <property type="match status" value="1"/>
</dbReference>